<keyword evidence="7 14" id="KW-0464">Manganese</keyword>
<evidence type="ECO:0000256" key="1">
    <source>
        <dbReference type="ARBA" id="ARBA00008071"/>
    </source>
</evidence>
<accession>A0A1H1G5I2</accession>
<dbReference type="AlphaFoldDB" id="A0A1H1G5I2"/>
<keyword evidence="6 13" id="KW-0342">GTP-binding</keyword>
<dbReference type="GO" id="GO:0170057">
    <property type="term" value="F:RNA ligase (GTP) activity"/>
    <property type="evidence" value="ECO:0007669"/>
    <property type="project" value="UniProtKB-EC"/>
</dbReference>
<dbReference type="FunFam" id="3.90.1860.10:FF:000001">
    <property type="entry name" value="tRNA-splicing ligase RtcB homolog"/>
    <property type="match status" value="1"/>
</dbReference>
<protein>
    <recommendedName>
        <fullName evidence="8 15">tRNA-splicing ligase RtcB</fullName>
        <ecNumber evidence="15">6.5.1.-</ecNumber>
    </recommendedName>
</protein>
<evidence type="ECO:0000256" key="2">
    <source>
        <dbReference type="ARBA" id="ARBA00011245"/>
    </source>
</evidence>
<dbReference type="GO" id="GO:0003972">
    <property type="term" value="F:RNA ligase (ATP) activity"/>
    <property type="evidence" value="ECO:0007669"/>
    <property type="project" value="TreeGrafter"/>
</dbReference>
<dbReference type="InterPro" id="IPR001233">
    <property type="entry name" value="RtcB"/>
</dbReference>
<organism evidence="17 18">
    <name type="scientific">Natronobacterium texcoconense</name>
    <dbReference type="NCBI Taxonomy" id="1095778"/>
    <lineage>
        <taxon>Archaea</taxon>
        <taxon>Methanobacteriati</taxon>
        <taxon>Methanobacteriota</taxon>
        <taxon>Stenosarchaea group</taxon>
        <taxon>Halobacteria</taxon>
        <taxon>Halobacteriales</taxon>
        <taxon>Natrialbaceae</taxon>
        <taxon>Natronobacterium</taxon>
    </lineage>
</organism>
<feature type="binding site" evidence="14">
    <location>
        <position position="241"/>
    </location>
    <ligand>
        <name>Mn(2+)</name>
        <dbReference type="ChEBI" id="CHEBI:29035"/>
        <label>2</label>
    </ligand>
</feature>
<evidence type="ECO:0000256" key="16">
    <source>
        <dbReference type="SAM" id="MobiDB-lite"/>
    </source>
</evidence>
<keyword evidence="4 14" id="KW-0479">Metal-binding</keyword>
<feature type="binding site" evidence="13">
    <location>
        <begin position="410"/>
        <end position="413"/>
    </location>
    <ligand>
        <name>GMP</name>
        <dbReference type="ChEBI" id="CHEBI:58115"/>
    </ligand>
</feature>
<feature type="binding site" evidence="14">
    <location>
        <position position="210"/>
    </location>
    <ligand>
        <name>Mn(2+)</name>
        <dbReference type="ChEBI" id="CHEBI:29035"/>
        <label>1</label>
    </ligand>
</feature>
<evidence type="ECO:0000256" key="10">
    <source>
        <dbReference type="ARBA" id="ARBA00047746"/>
    </source>
</evidence>
<evidence type="ECO:0000256" key="6">
    <source>
        <dbReference type="ARBA" id="ARBA00023134"/>
    </source>
</evidence>
<sequence length="488" mass="53523">MSKSTYDADGITLEQVREYVWEIPQEGDMRAPARVLASEALLDEIKEDKTLEQIKNTTHLPGITNYAICMPDGHQGYGFPVGGVGALDAENGCISPGAVGYDINCGVRMMRTNLTYDELQGHEEELVDSLFANVPSGLGGGGIVEAGVDTVDEVLERGVEWAVENGHGVEGDLLHCEDEGHREEADASKISQKAKDRGKNQIGSLGSGNHFLEVQRVTDVFDEKVGEAYGLEEDQIVVLIHCGSRGLGHQTCNDYLRKIEQQHQGLLNQLPDKELAAAPAGSQLADDYYKAMNAAINFAWVNRQLIMHRTRQVFERVFDRPWEEMEMDLLYDVAHNIAKKETHEVDGEQRELFVHRKGATRAFPAGHPEVPKAYRDVGQPVIIPGSMGAGNYVLRGGENSMDLTFGSTAHGAGRLMSRTQAKDEFWGGDVQQQLEEQDQIYVKAQSGATVAEEAPGVYKDVDEVVRVSDALGIGDKVARTFPVCNIKG</sequence>
<dbReference type="Gene3D" id="3.90.1860.10">
    <property type="entry name" value="tRNA-splicing ligase RtcB"/>
    <property type="match status" value="1"/>
</dbReference>
<feature type="binding site" evidence="13">
    <location>
        <position position="487"/>
    </location>
    <ligand>
        <name>GMP</name>
        <dbReference type="ChEBI" id="CHEBI:58115"/>
    </ligand>
</feature>
<feature type="active site" description="GMP-histidine intermediate" evidence="12">
    <location>
        <position position="410"/>
    </location>
</feature>
<comment type="similarity">
    <text evidence="1 15">Belongs to the RtcB family.</text>
</comment>
<feature type="binding site" evidence="14">
    <location>
        <position position="102"/>
    </location>
    <ligand>
        <name>Mn(2+)</name>
        <dbReference type="ChEBI" id="CHEBI:29035"/>
        <label>1</label>
    </ligand>
</feature>
<evidence type="ECO:0000256" key="9">
    <source>
        <dbReference type="ARBA" id="ARBA00045316"/>
    </source>
</evidence>
<evidence type="ECO:0000256" key="7">
    <source>
        <dbReference type="ARBA" id="ARBA00023211"/>
    </source>
</evidence>
<evidence type="ECO:0000256" key="3">
    <source>
        <dbReference type="ARBA" id="ARBA00022598"/>
    </source>
</evidence>
<dbReference type="GO" id="GO:0005525">
    <property type="term" value="F:GTP binding"/>
    <property type="evidence" value="ECO:0007669"/>
    <property type="project" value="UniProtKB-KW"/>
</dbReference>
<dbReference type="Proteomes" id="UP000198848">
    <property type="component" value="Unassembled WGS sequence"/>
</dbReference>
<dbReference type="PANTHER" id="PTHR11118:SF1">
    <property type="entry name" value="RNA-SPLICING LIGASE RTCB HOMOLOG"/>
    <property type="match status" value="1"/>
</dbReference>
<dbReference type="OrthoDB" id="9887at2157"/>
<dbReference type="GO" id="GO:0006388">
    <property type="term" value="P:tRNA splicing, via endonucleolytic cleavage and ligation"/>
    <property type="evidence" value="ECO:0007669"/>
    <property type="project" value="UniProtKB-ARBA"/>
</dbReference>
<feature type="binding site" evidence="13">
    <location>
        <begin position="209"/>
        <end position="213"/>
    </location>
    <ligand>
        <name>GMP</name>
        <dbReference type="ChEBI" id="CHEBI:58115"/>
    </ligand>
</feature>
<evidence type="ECO:0000256" key="14">
    <source>
        <dbReference type="PIRSR" id="PIRSR601233-3"/>
    </source>
</evidence>
<evidence type="ECO:0000313" key="17">
    <source>
        <dbReference type="EMBL" id="SDR08325.1"/>
    </source>
</evidence>
<dbReference type="Pfam" id="PF01139">
    <property type="entry name" value="RtcB"/>
    <property type="match status" value="1"/>
</dbReference>
<feature type="region of interest" description="Disordered" evidence="16">
    <location>
        <begin position="179"/>
        <end position="204"/>
    </location>
</feature>
<dbReference type="STRING" id="1095778.SAMN04489842_2266"/>
<evidence type="ECO:0000256" key="13">
    <source>
        <dbReference type="PIRSR" id="PIRSR601233-2"/>
    </source>
</evidence>
<comment type="function">
    <text evidence="9">Essential for tRNA splicing and maturation. Acts by directly joining spliced tRNA halves to mature-sized tRNAs. Joins RNA with 2',3'-cyclic-phosphate or 3'-phosphate ends to RNA with 5'-hydroxy ends.</text>
</comment>
<dbReference type="SUPFAM" id="SSF103365">
    <property type="entry name" value="Hypothetical protein PH1602"/>
    <property type="match status" value="1"/>
</dbReference>
<dbReference type="InterPro" id="IPR036025">
    <property type="entry name" value="RtcB-like_sf"/>
</dbReference>
<dbReference type="EC" id="6.5.1.-" evidence="15"/>
<dbReference type="RefSeq" id="WP_090381646.1">
    <property type="nucleotide sequence ID" value="NZ_FNLC01000002.1"/>
</dbReference>
<reference evidence="18" key="1">
    <citation type="submission" date="2016-10" db="EMBL/GenBank/DDBJ databases">
        <authorList>
            <person name="Varghese N."/>
            <person name="Submissions S."/>
        </authorList>
    </citation>
    <scope>NUCLEOTIDE SEQUENCE [LARGE SCALE GENOMIC DNA]</scope>
    <source>
        <strain evidence="18">DSM 24767</strain>
    </source>
</reference>
<proteinExistence type="inferred from homology"/>
<feature type="binding site" evidence="13">
    <location>
        <begin position="335"/>
        <end position="336"/>
    </location>
    <ligand>
        <name>GMP</name>
        <dbReference type="ChEBI" id="CHEBI:58115"/>
    </ligand>
</feature>
<feature type="binding site" evidence="14">
    <location>
        <position position="335"/>
    </location>
    <ligand>
        <name>Mn(2+)</name>
        <dbReference type="ChEBI" id="CHEBI:29035"/>
        <label>2</label>
    </ligand>
</feature>
<evidence type="ECO:0000256" key="12">
    <source>
        <dbReference type="PIRSR" id="PIRSR601233-1"/>
    </source>
</evidence>
<evidence type="ECO:0000256" key="15">
    <source>
        <dbReference type="RuleBase" id="RU371113"/>
    </source>
</evidence>
<dbReference type="GO" id="GO:0046872">
    <property type="term" value="F:metal ion binding"/>
    <property type="evidence" value="ECO:0007669"/>
    <property type="project" value="UniProtKB-UniRule"/>
</dbReference>
<name>A0A1H1G5I2_NATTX</name>
<keyword evidence="3 15" id="KW-0436">Ligase</keyword>
<comment type="catalytic activity">
    <reaction evidence="10">
        <text>a 3'-end 3'-phospho-ribonucleotide-RNA + a 5'-end dephospho-ribonucleoside-RNA + GTP = a ribonucleotidyl-ribonucleotide-RNA + GMP + diphosphate</text>
        <dbReference type="Rhea" id="RHEA:68076"/>
        <dbReference type="Rhea" id="RHEA-COMP:10463"/>
        <dbReference type="Rhea" id="RHEA-COMP:13936"/>
        <dbReference type="Rhea" id="RHEA-COMP:17355"/>
        <dbReference type="ChEBI" id="CHEBI:33019"/>
        <dbReference type="ChEBI" id="CHEBI:37565"/>
        <dbReference type="ChEBI" id="CHEBI:58115"/>
        <dbReference type="ChEBI" id="CHEBI:83062"/>
        <dbReference type="ChEBI" id="CHEBI:138284"/>
        <dbReference type="ChEBI" id="CHEBI:173118"/>
        <dbReference type="EC" id="6.5.1.8"/>
    </reaction>
</comment>
<comment type="cofactor">
    <cofactor evidence="14 15">
        <name>Mn(2+)</name>
        <dbReference type="ChEBI" id="CHEBI:29035"/>
    </cofactor>
    <text evidence="14 15">Binds 2 manganese ions per subunit.</text>
</comment>
<evidence type="ECO:0000256" key="8">
    <source>
        <dbReference type="ARBA" id="ARBA00033766"/>
    </source>
</evidence>
<evidence type="ECO:0000256" key="5">
    <source>
        <dbReference type="ARBA" id="ARBA00022741"/>
    </source>
</evidence>
<evidence type="ECO:0000313" key="18">
    <source>
        <dbReference type="Proteomes" id="UP000198848"/>
    </source>
</evidence>
<keyword evidence="5 13" id="KW-0547">Nucleotide-binding</keyword>
<evidence type="ECO:0000256" key="11">
    <source>
        <dbReference type="ARBA" id="ARBA00049514"/>
    </source>
</evidence>
<comment type="catalytic activity">
    <reaction evidence="11">
        <text>a 3'-end 2',3'-cyclophospho-ribonucleotide-RNA + a 5'-end dephospho-ribonucleoside-RNA + GTP + H2O = a ribonucleotidyl-ribonucleotide-RNA + GMP + diphosphate + H(+)</text>
        <dbReference type="Rhea" id="RHEA:68080"/>
        <dbReference type="Rhea" id="RHEA-COMP:10464"/>
        <dbReference type="Rhea" id="RHEA-COMP:13936"/>
        <dbReference type="Rhea" id="RHEA-COMP:17355"/>
        <dbReference type="ChEBI" id="CHEBI:15377"/>
        <dbReference type="ChEBI" id="CHEBI:15378"/>
        <dbReference type="ChEBI" id="CHEBI:33019"/>
        <dbReference type="ChEBI" id="CHEBI:37565"/>
        <dbReference type="ChEBI" id="CHEBI:58115"/>
        <dbReference type="ChEBI" id="CHEBI:83064"/>
        <dbReference type="ChEBI" id="CHEBI:138284"/>
        <dbReference type="ChEBI" id="CHEBI:173118"/>
        <dbReference type="EC" id="6.5.1.8"/>
    </reaction>
</comment>
<feature type="binding site" evidence="13">
    <location>
        <begin position="384"/>
        <end position="387"/>
    </location>
    <ligand>
        <name>GMP</name>
        <dbReference type="ChEBI" id="CHEBI:58115"/>
    </ligand>
</feature>
<feature type="compositionally biased region" description="Basic and acidic residues" evidence="16">
    <location>
        <begin position="179"/>
        <end position="199"/>
    </location>
</feature>
<evidence type="ECO:0000256" key="4">
    <source>
        <dbReference type="ARBA" id="ARBA00022723"/>
    </source>
</evidence>
<keyword evidence="18" id="KW-1185">Reference proteome</keyword>
<dbReference type="EMBL" id="FNLC01000002">
    <property type="protein sequence ID" value="SDR08325.1"/>
    <property type="molecule type" value="Genomic_DNA"/>
</dbReference>
<dbReference type="PANTHER" id="PTHR11118">
    <property type="entry name" value="RNA-SPLICING LIGASE RTCB HOMOLOG"/>
    <property type="match status" value="1"/>
</dbReference>
<comment type="subunit">
    <text evidence="2 15">Monomer.</text>
</comment>
<gene>
    <name evidence="15" type="primary">rtcB</name>
    <name evidence="17" type="ORF">SAMN04489842_2266</name>
</gene>